<dbReference type="eggNOG" id="COG4636">
    <property type="taxonomic scope" value="Bacteria"/>
</dbReference>
<dbReference type="Gene3D" id="3.90.1570.10">
    <property type="entry name" value="tt1808, chain A"/>
    <property type="match status" value="1"/>
</dbReference>
<organism evidence="2 3">
    <name type="scientific">Trichormus variabilis (strain ATCC 29413 / PCC 7937)</name>
    <name type="common">Anabaena variabilis</name>
    <dbReference type="NCBI Taxonomy" id="240292"/>
    <lineage>
        <taxon>Bacteria</taxon>
        <taxon>Bacillati</taxon>
        <taxon>Cyanobacteriota</taxon>
        <taxon>Cyanophyceae</taxon>
        <taxon>Nostocales</taxon>
        <taxon>Nostocaceae</taxon>
        <taxon>Trichormus</taxon>
    </lineage>
</organism>
<dbReference type="InterPro" id="IPR012296">
    <property type="entry name" value="Nuclease_put_TT1808"/>
</dbReference>
<evidence type="ECO:0000313" key="3">
    <source>
        <dbReference type="Proteomes" id="UP000002533"/>
    </source>
</evidence>
<dbReference type="EMBL" id="CP000117">
    <property type="protein sequence ID" value="ABA23553.1"/>
    <property type="molecule type" value="Genomic_DNA"/>
</dbReference>
<dbReference type="KEGG" id="ava:Ava_3948"/>
<protein>
    <recommendedName>
        <fullName evidence="1">Putative restriction endonuclease domain-containing protein</fullName>
    </recommendedName>
</protein>
<feature type="domain" description="Putative restriction endonuclease" evidence="1">
    <location>
        <begin position="30"/>
        <end position="199"/>
    </location>
</feature>
<dbReference type="Proteomes" id="UP000002533">
    <property type="component" value="Chromosome"/>
</dbReference>
<proteinExistence type="predicted"/>
<dbReference type="AlphaFoldDB" id="Q3M633"/>
<gene>
    <name evidence="2" type="ordered locus">Ava_3948</name>
</gene>
<dbReference type="SUPFAM" id="SSF52980">
    <property type="entry name" value="Restriction endonuclease-like"/>
    <property type="match status" value="1"/>
</dbReference>
<dbReference type="InterPro" id="IPR011335">
    <property type="entry name" value="Restrct_endonuc-II-like"/>
</dbReference>
<dbReference type="PANTHER" id="PTHR34107">
    <property type="entry name" value="SLL0198 PROTEIN-RELATED"/>
    <property type="match status" value="1"/>
</dbReference>
<dbReference type="STRING" id="240292.Ava_3948"/>
<dbReference type="HOGENOM" id="CLU_076312_3_2_3"/>
<dbReference type="PANTHER" id="PTHR34107:SF1">
    <property type="entry name" value="SLL0198 PROTEIN"/>
    <property type="match status" value="1"/>
</dbReference>
<reference evidence="3" key="1">
    <citation type="journal article" date="2014" name="Stand. Genomic Sci.">
        <title>Complete genome sequence of Anabaena variabilis ATCC 29413.</title>
        <authorList>
            <person name="Thiel T."/>
            <person name="Pratte B.S."/>
            <person name="Zhong J."/>
            <person name="Goodwin L."/>
            <person name="Copeland A."/>
            <person name="Lucas S."/>
            <person name="Han C."/>
            <person name="Pitluck S."/>
            <person name="Land M.L."/>
            <person name="Kyrpides N.C."/>
            <person name="Woyke T."/>
        </authorList>
    </citation>
    <scope>NUCLEOTIDE SEQUENCE [LARGE SCALE GENOMIC DNA]</scope>
    <source>
        <strain evidence="3">ATCC 29413 / PCC 7937</strain>
    </source>
</reference>
<sequence>MYAKYIQFHQHRVITNLILTMTQLKNKLTLEEFLALPETDIIYELIDGEAVPKLKNGEMSPKFFHSSITGALFILLSAWAQGKGRVVIERAIKLTRNQQDWVPVTDLVYVSYNSLAADWLQDEACPVAPELVIEIISPGQTFGEMIEKATDYLNAKVKRVWIIDPRAKTVTIFYADAPPQTKRGNDSLEDSLFVGLQITPQQIF</sequence>
<accession>Q3M633</accession>
<dbReference type="InterPro" id="IPR008538">
    <property type="entry name" value="Uma2"/>
</dbReference>
<name>Q3M633_TRIV2</name>
<dbReference type="Pfam" id="PF05685">
    <property type="entry name" value="Uma2"/>
    <property type="match status" value="1"/>
</dbReference>
<evidence type="ECO:0000313" key="2">
    <source>
        <dbReference type="EMBL" id="ABA23553.1"/>
    </source>
</evidence>
<dbReference type="CDD" id="cd06260">
    <property type="entry name" value="DUF820-like"/>
    <property type="match status" value="1"/>
</dbReference>
<evidence type="ECO:0000259" key="1">
    <source>
        <dbReference type="Pfam" id="PF05685"/>
    </source>
</evidence>